<evidence type="ECO:0000259" key="6">
    <source>
        <dbReference type="PROSITE" id="PS50883"/>
    </source>
</evidence>
<dbReference type="EMBL" id="FLOB01000012">
    <property type="protein sequence ID" value="SBS36192.1"/>
    <property type="molecule type" value="Genomic_DNA"/>
</dbReference>
<dbReference type="PRINTS" id="PR01033">
    <property type="entry name" value="PHYTOCHROME"/>
</dbReference>
<evidence type="ECO:0000256" key="2">
    <source>
        <dbReference type="ARBA" id="ARBA00022606"/>
    </source>
</evidence>
<dbReference type="GO" id="GO:0071111">
    <property type="term" value="F:cyclic-guanylate-specific phosphodiesterase activity"/>
    <property type="evidence" value="ECO:0007669"/>
    <property type="project" value="InterPro"/>
</dbReference>
<keyword evidence="4" id="KW-0675">Receptor</keyword>
<dbReference type="Pfam" id="PF00990">
    <property type="entry name" value="GGDEF"/>
    <property type="match status" value="1"/>
</dbReference>
<dbReference type="Pfam" id="PF08446">
    <property type="entry name" value="PAS_2"/>
    <property type="match status" value="1"/>
</dbReference>
<keyword evidence="1" id="KW-0600">Photoreceptor protein</keyword>
<evidence type="ECO:0000259" key="5">
    <source>
        <dbReference type="PROSITE" id="PS50046"/>
    </source>
</evidence>
<dbReference type="SUPFAM" id="SSF141868">
    <property type="entry name" value="EAL domain-like"/>
    <property type="match status" value="1"/>
</dbReference>
<dbReference type="CDD" id="cd01949">
    <property type="entry name" value="GGDEF"/>
    <property type="match status" value="1"/>
</dbReference>
<feature type="domain" description="GGDEF" evidence="7">
    <location>
        <begin position="562"/>
        <end position="697"/>
    </location>
</feature>
<dbReference type="PROSITE" id="PS50883">
    <property type="entry name" value="EAL"/>
    <property type="match status" value="1"/>
</dbReference>
<dbReference type="OrthoDB" id="9808408at2"/>
<dbReference type="GO" id="GO:0006355">
    <property type="term" value="P:regulation of DNA-templated transcription"/>
    <property type="evidence" value="ECO:0007669"/>
    <property type="project" value="InterPro"/>
</dbReference>
<dbReference type="CDD" id="cd01948">
    <property type="entry name" value="EAL"/>
    <property type="match status" value="1"/>
</dbReference>
<feature type="domain" description="Phytochrome chromophore attachment site" evidence="5">
    <location>
        <begin position="155"/>
        <end position="317"/>
    </location>
</feature>
<dbReference type="RefSeq" id="WP_067019021.1">
    <property type="nucleotide sequence ID" value="NZ_FLOB01000012.1"/>
</dbReference>
<dbReference type="Pfam" id="PF00360">
    <property type="entry name" value="PHY"/>
    <property type="match status" value="1"/>
</dbReference>
<feature type="domain" description="EAL" evidence="6">
    <location>
        <begin position="706"/>
        <end position="961"/>
    </location>
</feature>
<protein>
    <submittedName>
        <fullName evidence="8">Phytochrome-like protein cph2</fullName>
    </submittedName>
</protein>
<dbReference type="InterPro" id="IPR016132">
    <property type="entry name" value="Phyto_chromo_attachment"/>
</dbReference>
<proteinExistence type="predicted"/>
<dbReference type="SMART" id="SM00052">
    <property type="entry name" value="EAL"/>
    <property type="match status" value="1"/>
</dbReference>
<evidence type="ECO:0000313" key="8">
    <source>
        <dbReference type="EMBL" id="SBS36192.1"/>
    </source>
</evidence>
<dbReference type="InterPro" id="IPR001294">
    <property type="entry name" value="Phytochrome"/>
</dbReference>
<dbReference type="InterPro" id="IPR000160">
    <property type="entry name" value="GGDEF_dom"/>
</dbReference>
<dbReference type="PANTHER" id="PTHR33121">
    <property type="entry name" value="CYCLIC DI-GMP PHOSPHODIESTERASE PDEF"/>
    <property type="match status" value="1"/>
</dbReference>
<dbReference type="Gene3D" id="3.30.450.40">
    <property type="match status" value="1"/>
</dbReference>
<dbReference type="SMART" id="SM00065">
    <property type="entry name" value="GAF"/>
    <property type="match status" value="1"/>
</dbReference>
<dbReference type="Gene3D" id="3.30.450.270">
    <property type="match status" value="1"/>
</dbReference>
<dbReference type="InterPro" id="IPR035965">
    <property type="entry name" value="PAS-like_dom_sf"/>
</dbReference>
<evidence type="ECO:0000259" key="7">
    <source>
        <dbReference type="PROSITE" id="PS50887"/>
    </source>
</evidence>
<accession>A0A1A8TQE4</accession>
<name>A0A1A8TQE4_9GAMM</name>
<dbReference type="InterPro" id="IPR050706">
    <property type="entry name" value="Cyclic-di-GMP_PDE-like"/>
</dbReference>
<dbReference type="GO" id="GO:0009584">
    <property type="term" value="P:detection of visible light"/>
    <property type="evidence" value="ECO:0007669"/>
    <property type="project" value="InterPro"/>
</dbReference>
<dbReference type="InterPro" id="IPR001633">
    <property type="entry name" value="EAL_dom"/>
</dbReference>
<organism evidence="8 9">
    <name type="scientific">Marinomonas spartinae</name>
    <dbReference type="NCBI Taxonomy" id="1792290"/>
    <lineage>
        <taxon>Bacteria</taxon>
        <taxon>Pseudomonadati</taxon>
        <taxon>Pseudomonadota</taxon>
        <taxon>Gammaproteobacteria</taxon>
        <taxon>Oceanospirillales</taxon>
        <taxon>Oceanospirillaceae</taxon>
        <taxon>Marinomonas</taxon>
    </lineage>
</organism>
<dbReference type="InterPro" id="IPR013654">
    <property type="entry name" value="PAS_2"/>
</dbReference>
<dbReference type="PROSITE" id="PS50887">
    <property type="entry name" value="GGDEF"/>
    <property type="match status" value="1"/>
</dbReference>
<dbReference type="Pfam" id="PF01590">
    <property type="entry name" value="GAF"/>
    <property type="match status" value="1"/>
</dbReference>
<keyword evidence="2" id="KW-0716">Sensory transduction</keyword>
<dbReference type="PANTHER" id="PTHR33121:SF70">
    <property type="entry name" value="SIGNALING PROTEIN YKOW"/>
    <property type="match status" value="1"/>
</dbReference>
<evidence type="ECO:0000256" key="4">
    <source>
        <dbReference type="ARBA" id="ARBA00023170"/>
    </source>
</evidence>
<reference evidence="8 9" key="1">
    <citation type="submission" date="2016-06" db="EMBL/GenBank/DDBJ databases">
        <authorList>
            <person name="Kjaerup R.B."/>
            <person name="Dalgaard T.S."/>
            <person name="Juul-Madsen H.R."/>
        </authorList>
    </citation>
    <scope>NUCLEOTIDE SEQUENCE [LARGE SCALE GENOMIC DNA]</scope>
    <source>
        <strain evidence="8 9">CECT 8886</strain>
    </source>
</reference>
<dbReference type="NCBIfam" id="TIGR00254">
    <property type="entry name" value="GGDEF"/>
    <property type="match status" value="1"/>
</dbReference>
<evidence type="ECO:0000256" key="3">
    <source>
        <dbReference type="ARBA" id="ARBA00022991"/>
    </source>
</evidence>
<dbReference type="InterPro" id="IPR013515">
    <property type="entry name" value="Phytochrome_cen-reg"/>
</dbReference>
<dbReference type="Gene3D" id="3.20.20.450">
    <property type="entry name" value="EAL domain"/>
    <property type="match status" value="1"/>
</dbReference>
<dbReference type="STRING" id="1792290.MSP8886_03601"/>
<dbReference type="GO" id="GO:0009881">
    <property type="term" value="F:photoreceptor activity"/>
    <property type="evidence" value="ECO:0007669"/>
    <property type="project" value="UniProtKB-KW"/>
</dbReference>
<dbReference type="InterPro" id="IPR029787">
    <property type="entry name" value="Nucleotide_cyclase"/>
</dbReference>
<dbReference type="InterPro" id="IPR029016">
    <property type="entry name" value="GAF-like_dom_sf"/>
</dbReference>
<gene>
    <name evidence="8" type="primary">cph2_12</name>
    <name evidence="8" type="ORF">MSP8886_03601</name>
</gene>
<dbReference type="InterPro" id="IPR043150">
    <property type="entry name" value="Phytochrome_PHY_sf"/>
</dbReference>
<dbReference type="SUPFAM" id="SSF55781">
    <property type="entry name" value="GAF domain-like"/>
    <property type="match status" value="2"/>
</dbReference>
<evidence type="ECO:0000313" key="9">
    <source>
        <dbReference type="Proteomes" id="UP000092544"/>
    </source>
</evidence>
<dbReference type="Gene3D" id="3.30.70.270">
    <property type="match status" value="1"/>
</dbReference>
<dbReference type="Gene3D" id="3.30.450.20">
    <property type="entry name" value="PAS domain"/>
    <property type="match status" value="1"/>
</dbReference>
<keyword evidence="9" id="KW-1185">Reference proteome</keyword>
<dbReference type="InterPro" id="IPR043128">
    <property type="entry name" value="Rev_trsase/Diguanyl_cyclase"/>
</dbReference>
<dbReference type="SUPFAM" id="SSF55073">
    <property type="entry name" value="Nucleotide cyclase"/>
    <property type="match status" value="1"/>
</dbReference>
<dbReference type="PROSITE" id="PS50046">
    <property type="entry name" value="PHYTOCHROME_2"/>
    <property type="match status" value="1"/>
</dbReference>
<dbReference type="SUPFAM" id="SSF55785">
    <property type="entry name" value="PYP-like sensor domain (PAS domain)"/>
    <property type="match status" value="1"/>
</dbReference>
<dbReference type="SMART" id="SM00267">
    <property type="entry name" value="GGDEF"/>
    <property type="match status" value="1"/>
</dbReference>
<dbReference type="AlphaFoldDB" id="A0A1A8TQE4"/>
<dbReference type="InterPro" id="IPR003018">
    <property type="entry name" value="GAF"/>
</dbReference>
<dbReference type="Pfam" id="PF00563">
    <property type="entry name" value="EAL"/>
    <property type="match status" value="1"/>
</dbReference>
<keyword evidence="3" id="KW-0157">Chromophore</keyword>
<dbReference type="Proteomes" id="UP000092544">
    <property type="component" value="Unassembled WGS sequence"/>
</dbReference>
<sequence>MTRQLVETRQITSQEAEQCANEQIQIIGSIQPHGFQIVVDSKDHRIVQYSDNTSHLIKEVSHAKINDRALLGSHLFKWLTFKEREKLDSLPTKYTVALPLTDDSVIKGSQWECVAHVSHGWICLEFTPKIPESINSSTLISQLDDMVALLKVVHDEAELFQTITAQLQSYTQYDRVMMYRFHPDWSGEVVAESVSEQESVKFLGLRFPAEDIPKQARELYKLNMIRYFANVLDTPAKLVPSILPNGEPLDQSVSSLRNMSNVHRSYLKNMGVKASLSLSIIEEDKLWGMVVFHHNTSKVPSQRVISQLRITSKLFGEIINSYLTPSFNIKELTFLMNTQSYIEAVFSQAKKADLSHSLFETILEKVNSIIHYDFIGIIYDKKCYSLKQNTFSILEQATSDALAQIFTDADMLHYESSQLYNDIGAIPGLEDMYGLSIMRTQSPIDFYVFIGRREVSKTIQWGGVPSTVDIVLKDNKRQLEPRSSFALWCQQVEGQSKEWQPRDTKFLQCFFNESKEFISLKRTQLLMNKLEKGAYYDTLTGLANRAYLRSFIENLDPNSDISFVSFFFIDLDNFKDVNDFMGHETGDKLLISISQRLNACVRPNDLVVRLSGDEFIILFAHQTPPELDLIHQLADKVASRIGEPVLDSAHTLVITSSIGIVTQSTKDIDFNETLKRADIAMYAAKNAGKNRHHIFNSKDQDSFNKRTILTMDLREHTASGDITLYYQVKVGANKQLKGAEALARWNHPTFGFISPEVFITLAEKNNLIYALGLNIIDKACSDLAYWRNISPNFDLGGPLSINISPTQLAELAFEEDLFAILERHKIDKKWICLEITESVFMKNYTVSIEALVRLRKKGITISLDDFGTGYSSLNSLWKLPIDEVKIDKSFISTMSQDRNLFTMVESIIQLCQKLNLQVVGEGIESSIEFNLLKGLGCDAMQGYYFSKPLDPETFQRNYIQI</sequence>
<evidence type="ECO:0000256" key="1">
    <source>
        <dbReference type="ARBA" id="ARBA00022543"/>
    </source>
</evidence>
<dbReference type="InterPro" id="IPR035919">
    <property type="entry name" value="EAL_sf"/>
</dbReference>